<sequence length="208" mass="21972">MHSERNQYEHLCRELYGVKTAAQLLNCRAEGLPEQQHKSLLSTRGTTDLITTGLPSQLVEAPSTTSSSNARTKGSALPALIFEGDTNNSSMNISRSQRAALLAAPTNEIRHAIATSVKLPGATQTTNATAAAASATTAKASVIGGVSGLAVAESPEVVAVEAATTKQPTAISSQNKRTSYGLQNFNDKMKKITDHEVNAFVCGLWKFD</sequence>
<keyword evidence="2" id="KW-1185">Reference proteome</keyword>
<evidence type="ECO:0000313" key="1">
    <source>
        <dbReference type="EMBL" id="CAD6998365.1"/>
    </source>
</evidence>
<gene>
    <name evidence="1" type="ORF">CCAP1982_LOCUS6965</name>
</gene>
<accession>A0A811UKX2</accession>
<dbReference type="AlphaFoldDB" id="A0A811UKX2"/>
<name>A0A811UKX2_CERCA</name>
<protein>
    <submittedName>
        <fullName evidence="1">(Mediterranean fruit fly) hypothetical protein</fullName>
    </submittedName>
</protein>
<proteinExistence type="predicted"/>
<dbReference type="Proteomes" id="UP000606786">
    <property type="component" value="Unassembled WGS sequence"/>
</dbReference>
<dbReference type="OrthoDB" id="8065763at2759"/>
<organism evidence="1 2">
    <name type="scientific">Ceratitis capitata</name>
    <name type="common">Mediterranean fruit fly</name>
    <name type="synonym">Tephritis capitata</name>
    <dbReference type="NCBI Taxonomy" id="7213"/>
    <lineage>
        <taxon>Eukaryota</taxon>
        <taxon>Metazoa</taxon>
        <taxon>Ecdysozoa</taxon>
        <taxon>Arthropoda</taxon>
        <taxon>Hexapoda</taxon>
        <taxon>Insecta</taxon>
        <taxon>Pterygota</taxon>
        <taxon>Neoptera</taxon>
        <taxon>Endopterygota</taxon>
        <taxon>Diptera</taxon>
        <taxon>Brachycera</taxon>
        <taxon>Muscomorpha</taxon>
        <taxon>Tephritoidea</taxon>
        <taxon>Tephritidae</taxon>
        <taxon>Ceratitis</taxon>
        <taxon>Ceratitis</taxon>
    </lineage>
</organism>
<dbReference type="EMBL" id="CAJHJT010000012">
    <property type="protein sequence ID" value="CAD6998365.1"/>
    <property type="molecule type" value="Genomic_DNA"/>
</dbReference>
<reference evidence="1" key="1">
    <citation type="submission" date="2020-11" db="EMBL/GenBank/DDBJ databases">
        <authorList>
            <person name="Whitehead M."/>
        </authorList>
    </citation>
    <scope>NUCLEOTIDE SEQUENCE</scope>
    <source>
        <strain evidence="1">EGII</strain>
    </source>
</reference>
<evidence type="ECO:0000313" key="2">
    <source>
        <dbReference type="Proteomes" id="UP000606786"/>
    </source>
</evidence>
<comment type="caution">
    <text evidence="1">The sequence shown here is derived from an EMBL/GenBank/DDBJ whole genome shotgun (WGS) entry which is preliminary data.</text>
</comment>